<dbReference type="Ensembl" id="ENSMPUT00000001037.1">
    <property type="protein sequence ID" value="ENSMPUP00000001016.1"/>
    <property type="gene ID" value="ENSMPUG00000001024.1"/>
</dbReference>
<dbReference type="InParanoid" id="M3XPL6"/>
<sequence>MQRERKKKTSLPSRKPGPRLNPRTLRSRLRWKADAQSMEPPRFKSCNHRWEVSCIILRNQTTELGMQPAGWVIFNRLTLHIKGWVVAADSFSRICHGRFSQGKAGS</sequence>
<accession>M3XPL6</accession>
<feature type="region of interest" description="Disordered" evidence="1">
    <location>
        <begin position="1"/>
        <end position="27"/>
    </location>
</feature>
<dbReference type="EMBL" id="AEYP01031057">
    <property type="status" value="NOT_ANNOTATED_CDS"/>
    <property type="molecule type" value="Genomic_DNA"/>
</dbReference>
<protein>
    <submittedName>
        <fullName evidence="2">Uncharacterized protein</fullName>
    </submittedName>
</protein>
<organism evidence="2">
    <name type="scientific">Mustela putorius furo</name>
    <name type="common">European domestic ferret</name>
    <name type="synonym">Mustela furo</name>
    <dbReference type="NCBI Taxonomy" id="9669"/>
    <lineage>
        <taxon>Eukaryota</taxon>
        <taxon>Metazoa</taxon>
        <taxon>Chordata</taxon>
        <taxon>Craniata</taxon>
        <taxon>Vertebrata</taxon>
        <taxon>Euteleostomi</taxon>
        <taxon>Mammalia</taxon>
        <taxon>Eutheria</taxon>
        <taxon>Laurasiatheria</taxon>
        <taxon>Carnivora</taxon>
        <taxon>Caniformia</taxon>
        <taxon>Musteloidea</taxon>
        <taxon>Mustelidae</taxon>
        <taxon>Mustelinae</taxon>
        <taxon>Mustela</taxon>
    </lineage>
</organism>
<name>M3XPL6_MUSPF</name>
<evidence type="ECO:0000256" key="1">
    <source>
        <dbReference type="SAM" id="MobiDB-lite"/>
    </source>
</evidence>
<dbReference type="AlphaFoldDB" id="M3XPL6"/>
<dbReference type="EMBL" id="AEYP01031056">
    <property type="status" value="NOT_ANNOTATED_CDS"/>
    <property type="molecule type" value="Genomic_DNA"/>
</dbReference>
<reference evidence="2" key="1">
    <citation type="submission" date="2024-06" db="UniProtKB">
        <authorList>
            <consortium name="Ensembl"/>
        </authorList>
    </citation>
    <scope>IDENTIFICATION</scope>
</reference>
<evidence type="ECO:0000313" key="2">
    <source>
        <dbReference type="Ensembl" id="ENSMPUP00000001016.1"/>
    </source>
</evidence>
<proteinExistence type="predicted"/>
<dbReference type="HOGENOM" id="CLU_2222352_0_0_1"/>